<comment type="caution">
    <text evidence="1">The sequence shown here is derived from an EMBL/GenBank/DDBJ whole genome shotgun (WGS) entry which is preliminary data.</text>
</comment>
<protein>
    <submittedName>
        <fullName evidence="1">Uncharacterized protein</fullName>
    </submittedName>
</protein>
<accession>A0ABT8SNZ6</accession>
<sequence>MARGIYRHLPTEGGPATVTVAYDKAEMVLPEATYRERGYEPPFEELPIRKQPGEE</sequence>
<dbReference type="EMBL" id="JAUKTR010000004">
    <property type="protein sequence ID" value="MDO1559835.1"/>
    <property type="molecule type" value="Genomic_DNA"/>
</dbReference>
<dbReference type="RefSeq" id="WP_302110267.1">
    <property type="nucleotide sequence ID" value="NZ_JAUKTR010000004.1"/>
</dbReference>
<name>A0ABT8SNZ6_9CAUL</name>
<organism evidence="1 2">
    <name type="scientific">Peiella sedimenti</name>
    <dbReference type="NCBI Taxonomy" id="3061083"/>
    <lineage>
        <taxon>Bacteria</taxon>
        <taxon>Pseudomonadati</taxon>
        <taxon>Pseudomonadota</taxon>
        <taxon>Alphaproteobacteria</taxon>
        <taxon>Caulobacterales</taxon>
        <taxon>Caulobacteraceae</taxon>
        <taxon>Peiella</taxon>
    </lineage>
</organism>
<evidence type="ECO:0000313" key="1">
    <source>
        <dbReference type="EMBL" id="MDO1559835.1"/>
    </source>
</evidence>
<reference evidence="1" key="1">
    <citation type="submission" date="2023-07" db="EMBL/GenBank/DDBJ databases">
        <title>Brevundimonas soil sp. nov., isolated from the soil of chemical plant.</title>
        <authorList>
            <person name="Wu N."/>
        </authorList>
    </citation>
    <scope>NUCLEOTIDE SEQUENCE</scope>
    <source>
        <strain evidence="1">XZ-24</strain>
    </source>
</reference>
<gene>
    <name evidence="1" type="ORF">Q0812_10395</name>
</gene>
<dbReference type="Proteomes" id="UP001169063">
    <property type="component" value="Unassembled WGS sequence"/>
</dbReference>
<keyword evidence="2" id="KW-1185">Reference proteome</keyword>
<proteinExistence type="predicted"/>
<evidence type="ECO:0000313" key="2">
    <source>
        <dbReference type="Proteomes" id="UP001169063"/>
    </source>
</evidence>